<proteinExistence type="predicted"/>
<sequence>MRSTETRGPRLPDEPQEGRNRSWVVEVFSATFQRFSRLYEMRGSVTKGLPTCCVDIRDKQIPCQTSLVNVPTLVTNSSARCVSVNILWAHQVCCWQGVSASTYSGRTIIIDSMTSVFNTDASPPYNHDLLECFIVTTRTPLTTAQWGSRGSNRGRRVAPKAPKRFVISFILNRRTEIRMNFLTSHQRADPHVINHVIAI</sequence>
<dbReference type="EMBL" id="KL596636">
    <property type="protein sequence ID" value="KER32225.1"/>
    <property type="molecule type" value="Genomic_DNA"/>
</dbReference>
<name>A0A075A932_OPIVI</name>
<evidence type="ECO:0000313" key="1">
    <source>
        <dbReference type="EMBL" id="KER32225.1"/>
    </source>
</evidence>
<organism evidence="1 2">
    <name type="scientific">Opisthorchis viverrini</name>
    <name type="common">Southeast Asian liver fluke</name>
    <dbReference type="NCBI Taxonomy" id="6198"/>
    <lineage>
        <taxon>Eukaryota</taxon>
        <taxon>Metazoa</taxon>
        <taxon>Spiralia</taxon>
        <taxon>Lophotrochozoa</taxon>
        <taxon>Platyhelminthes</taxon>
        <taxon>Trematoda</taxon>
        <taxon>Digenea</taxon>
        <taxon>Opisthorchiida</taxon>
        <taxon>Opisthorchiata</taxon>
        <taxon>Opisthorchiidae</taxon>
        <taxon>Opisthorchis</taxon>
    </lineage>
</organism>
<keyword evidence="2" id="KW-1185">Reference proteome</keyword>
<dbReference type="AlphaFoldDB" id="A0A075A932"/>
<dbReference type="KEGG" id="ovi:T265_01658"/>
<reference evidence="1 2" key="1">
    <citation type="submission" date="2013-11" db="EMBL/GenBank/DDBJ databases">
        <title>Opisthorchis viverrini - life in the bile duct.</title>
        <authorList>
            <person name="Young N.D."/>
            <person name="Nagarajan N."/>
            <person name="Lin S.J."/>
            <person name="Korhonen P.K."/>
            <person name="Jex A.R."/>
            <person name="Hall R.S."/>
            <person name="Safavi-Hemami H."/>
            <person name="Kaewkong W."/>
            <person name="Bertrand D."/>
            <person name="Gao S."/>
            <person name="Seet Q."/>
            <person name="Wongkham S."/>
            <person name="Teh B.T."/>
            <person name="Wongkham C."/>
            <person name="Intapan P.M."/>
            <person name="Maleewong W."/>
            <person name="Yang X."/>
            <person name="Hu M."/>
            <person name="Wang Z."/>
            <person name="Hofmann A."/>
            <person name="Sternberg P.W."/>
            <person name="Tan P."/>
            <person name="Wang J."/>
            <person name="Gasser R.B."/>
        </authorList>
    </citation>
    <scope>NUCLEOTIDE SEQUENCE [LARGE SCALE GENOMIC DNA]</scope>
</reference>
<evidence type="ECO:0000313" key="2">
    <source>
        <dbReference type="Proteomes" id="UP000054324"/>
    </source>
</evidence>
<gene>
    <name evidence="1" type="ORF">T265_01658</name>
</gene>
<dbReference type="Proteomes" id="UP000054324">
    <property type="component" value="Unassembled WGS sequence"/>
</dbReference>
<dbReference type="CTD" id="20315846"/>
<dbReference type="GeneID" id="20315846"/>
<protein>
    <submittedName>
        <fullName evidence="1">Uncharacterized protein</fullName>
    </submittedName>
</protein>
<dbReference type="RefSeq" id="XP_009163988.1">
    <property type="nucleotide sequence ID" value="XM_009165724.1"/>
</dbReference>
<accession>A0A075A932</accession>